<evidence type="ECO:0008006" key="3">
    <source>
        <dbReference type="Google" id="ProtNLM"/>
    </source>
</evidence>
<organism evidence="1 2">
    <name type="scientific">Kutzneria buriramensis</name>
    <dbReference type="NCBI Taxonomy" id="1045776"/>
    <lineage>
        <taxon>Bacteria</taxon>
        <taxon>Bacillati</taxon>
        <taxon>Actinomycetota</taxon>
        <taxon>Actinomycetes</taxon>
        <taxon>Pseudonocardiales</taxon>
        <taxon>Pseudonocardiaceae</taxon>
        <taxon>Kutzneria</taxon>
    </lineage>
</organism>
<proteinExistence type="predicted"/>
<dbReference type="AlphaFoldDB" id="A0A3E0HC77"/>
<gene>
    <name evidence="1" type="ORF">BCF44_111299</name>
</gene>
<dbReference type="PIRSF" id="PIRSF012608">
    <property type="entry name" value="UCP012608"/>
    <property type="match status" value="1"/>
</dbReference>
<dbReference type="Pfam" id="PF10094">
    <property type="entry name" value="DUF2332"/>
    <property type="match status" value="1"/>
</dbReference>
<keyword evidence="2" id="KW-1185">Reference proteome</keyword>
<dbReference type="InterPro" id="IPR011200">
    <property type="entry name" value="UCP012608"/>
</dbReference>
<sequence length="351" mass="38317">MLAKLFRDISETCRPGSPLTYHLLNSAADDLDAGGVTARVMAGSERDRPGTVPGLRFAGAVHRVVLDGRAPNLAAHYPSMGGTPRFEALWPDVEAVLKEHESEVRQLVRGSAVQTNEPGRNGPLYGGLLVASERVGGFPVRLLEVGASGGLNLRPHKVAYVLPDRVLGDPDSVLQLDPEWTGLPPADLSRSLEMHSRAGCDVNPVDVTAKEGQLHLSSFVWADQVHRMERLRAAMRLAAADPVRVERADGAEWLERQLAEAHDGVLTVVWHSVMWQYASPSERERGRAALAEAAARATERTPLALLVFEPRRATAQFELLLKLWPAGLSLRLGHGRGHGLPFTWAEQPWGR</sequence>
<comment type="caution">
    <text evidence="1">The sequence shown here is derived from an EMBL/GenBank/DDBJ whole genome shotgun (WGS) entry which is preliminary data.</text>
</comment>
<dbReference type="RefSeq" id="WP_116177999.1">
    <property type="nucleotide sequence ID" value="NZ_CP144375.1"/>
</dbReference>
<evidence type="ECO:0000313" key="1">
    <source>
        <dbReference type="EMBL" id="REH41994.1"/>
    </source>
</evidence>
<reference evidence="1 2" key="1">
    <citation type="submission" date="2018-08" db="EMBL/GenBank/DDBJ databases">
        <title>Genomic Encyclopedia of Archaeal and Bacterial Type Strains, Phase II (KMG-II): from individual species to whole genera.</title>
        <authorList>
            <person name="Goeker M."/>
        </authorList>
    </citation>
    <scope>NUCLEOTIDE SEQUENCE [LARGE SCALE GENOMIC DNA]</scope>
    <source>
        <strain evidence="1 2">DSM 45791</strain>
    </source>
</reference>
<protein>
    <recommendedName>
        <fullName evidence="3">DUF2332 domain-containing protein</fullName>
    </recommendedName>
</protein>
<dbReference type="OrthoDB" id="8899077at2"/>
<dbReference type="EMBL" id="QUNO01000011">
    <property type="protein sequence ID" value="REH41994.1"/>
    <property type="molecule type" value="Genomic_DNA"/>
</dbReference>
<evidence type="ECO:0000313" key="2">
    <source>
        <dbReference type="Proteomes" id="UP000256269"/>
    </source>
</evidence>
<accession>A0A3E0HC77</accession>
<name>A0A3E0HC77_9PSEU</name>
<dbReference type="Proteomes" id="UP000256269">
    <property type="component" value="Unassembled WGS sequence"/>
</dbReference>